<dbReference type="GO" id="GO:0005507">
    <property type="term" value="F:copper ion binding"/>
    <property type="evidence" value="ECO:0007669"/>
    <property type="project" value="InterPro"/>
</dbReference>
<dbReference type="InterPro" id="IPR000923">
    <property type="entry name" value="BlueCu_1"/>
</dbReference>
<dbReference type="EMBL" id="CANL01000015">
    <property type="protein sequence ID" value="CCM63464.1"/>
    <property type="molecule type" value="Genomic_DNA"/>
</dbReference>
<evidence type="ECO:0000313" key="5">
    <source>
        <dbReference type="EMBL" id="CCM63464.1"/>
    </source>
</evidence>
<dbReference type="STRING" id="1229780.BN381_220038"/>
<dbReference type="eggNOG" id="COG4454">
    <property type="taxonomic scope" value="Bacteria"/>
</dbReference>
<proteinExistence type="predicted"/>
<keyword evidence="2" id="KW-0186">Copper</keyword>
<dbReference type="AlphaFoldDB" id="R4YY46"/>
<evidence type="ECO:0000256" key="1">
    <source>
        <dbReference type="ARBA" id="ARBA00022723"/>
    </source>
</evidence>
<dbReference type="Gene3D" id="2.60.40.420">
    <property type="entry name" value="Cupredoxins - blue copper proteins"/>
    <property type="match status" value="1"/>
</dbReference>
<dbReference type="PANTHER" id="PTHR38439:SF3">
    <property type="entry name" value="COPPER-RESISTANT CUPROPROTEIN COPI"/>
    <property type="match status" value="1"/>
</dbReference>
<accession>R4YY46</accession>
<dbReference type="GO" id="GO:0009055">
    <property type="term" value="F:electron transfer activity"/>
    <property type="evidence" value="ECO:0007669"/>
    <property type="project" value="InterPro"/>
</dbReference>
<evidence type="ECO:0000256" key="2">
    <source>
        <dbReference type="ARBA" id="ARBA00023008"/>
    </source>
</evidence>
<dbReference type="CDD" id="cd04211">
    <property type="entry name" value="Cupredoxin_like_2"/>
    <property type="match status" value="1"/>
</dbReference>
<protein>
    <submittedName>
        <fullName evidence="5">Putative Blue (Type 1) copper domain protein</fullName>
    </submittedName>
</protein>
<gene>
    <name evidence="5" type="ORF">BN381_220038</name>
</gene>
<feature type="region of interest" description="Disordered" evidence="3">
    <location>
        <begin position="25"/>
        <end position="48"/>
    </location>
</feature>
<reference evidence="5 6" key="1">
    <citation type="journal article" date="2013" name="ISME J.">
        <title>Metabolic model for the filamentous 'Candidatus Microthrix parvicella' based on genomic and metagenomic analyses.</title>
        <authorList>
            <person name="Jon McIlroy S."/>
            <person name="Kristiansen R."/>
            <person name="Albertsen M."/>
            <person name="Michael Karst S."/>
            <person name="Rossetti S."/>
            <person name="Lund Nielsen J."/>
            <person name="Tandoi V."/>
            <person name="James Seviour R."/>
            <person name="Nielsen P.H."/>
        </authorList>
    </citation>
    <scope>NUCLEOTIDE SEQUENCE [LARGE SCALE GENOMIC DNA]</scope>
    <source>
        <strain evidence="5 6">RN1</strain>
    </source>
</reference>
<evidence type="ECO:0000256" key="3">
    <source>
        <dbReference type="SAM" id="MobiDB-lite"/>
    </source>
</evidence>
<name>R4YY46_9ACTN</name>
<keyword evidence="6" id="KW-1185">Reference proteome</keyword>
<dbReference type="Pfam" id="PF00127">
    <property type="entry name" value="Copper-bind"/>
    <property type="match status" value="1"/>
</dbReference>
<evidence type="ECO:0000259" key="4">
    <source>
        <dbReference type="Pfam" id="PF00127"/>
    </source>
</evidence>
<dbReference type="InterPro" id="IPR008972">
    <property type="entry name" value="Cupredoxin"/>
</dbReference>
<dbReference type="RefSeq" id="WP_012226042.1">
    <property type="nucleotide sequence ID" value="NZ_HG422565.1"/>
</dbReference>
<organism evidence="5 6">
    <name type="scientific">Candidatus Neomicrothrix parvicella RN1</name>
    <dbReference type="NCBI Taxonomy" id="1229780"/>
    <lineage>
        <taxon>Bacteria</taxon>
        <taxon>Bacillati</taxon>
        <taxon>Actinomycetota</taxon>
        <taxon>Acidimicrobiia</taxon>
        <taxon>Acidimicrobiales</taxon>
        <taxon>Microthrixaceae</taxon>
        <taxon>Candidatus Neomicrothrix</taxon>
    </lineage>
</organism>
<dbReference type="PANTHER" id="PTHR38439">
    <property type="entry name" value="AURACYANIN-B"/>
    <property type="match status" value="1"/>
</dbReference>
<feature type="domain" description="Blue (type 1) copper" evidence="4">
    <location>
        <begin position="57"/>
        <end position="159"/>
    </location>
</feature>
<dbReference type="SUPFAM" id="SSF49503">
    <property type="entry name" value="Cupredoxins"/>
    <property type="match status" value="1"/>
</dbReference>
<dbReference type="InterPro" id="IPR050845">
    <property type="entry name" value="Cu-binding_ET"/>
</dbReference>
<dbReference type="Proteomes" id="UP000018291">
    <property type="component" value="Unassembled WGS sequence"/>
</dbReference>
<comment type="caution">
    <text evidence="5">The sequence shown here is derived from an EMBL/GenBank/DDBJ whole genome shotgun (WGS) entry which is preliminary data.</text>
</comment>
<evidence type="ECO:0000313" key="6">
    <source>
        <dbReference type="Proteomes" id="UP000018291"/>
    </source>
</evidence>
<keyword evidence="1" id="KW-0479">Metal-binding</keyword>
<sequence length="162" mass="17181">MPFSKTAVPVLASAVLLFAGCSDQDASGTDGQTSESFEFGQPAKSQESDRVIEIEASDDFRFDPEAVDVKKGEVITFTVNNVGEVPHEFTLGPADVQDEHAEEMAEMGDMEMDGDPNAISIGAGETNSLTWEFTEAGSLLFGCHIPGHYEAGMVGDVDVAAD</sequence>
<dbReference type="HOGENOM" id="CLU_102172_0_0_11"/>
<dbReference type="PROSITE" id="PS51257">
    <property type="entry name" value="PROKAR_LIPOPROTEIN"/>
    <property type="match status" value="1"/>
</dbReference>
<feature type="compositionally biased region" description="Polar residues" evidence="3">
    <location>
        <begin position="25"/>
        <end position="36"/>
    </location>
</feature>